<organism evidence="1 2">
    <name type="scientific">Handroanthus impetiginosus</name>
    <dbReference type="NCBI Taxonomy" id="429701"/>
    <lineage>
        <taxon>Eukaryota</taxon>
        <taxon>Viridiplantae</taxon>
        <taxon>Streptophyta</taxon>
        <taxon>Embryophyta</taxon>
        <taxon>Tracheophyta</taxon>
        <taxon>Spermatophyta</taxon>
        <taxon>Magnoliopsida</taxon>
        <taxon>eudicotyledons</taxon>
        <taxon>Gunneridae</taxon>
        <taxon>Pentapetalae</taxon>
        <taxon>asterids</taxon>
        <taxon>lamiids</taxon>
        <taxon>Lamiales</taxon>
        <taxon>Bignoniaceae</taxon>
        <taxon>Crescentiina</taxon>
        <taxon>Tabebuia alliance</taxon>
        <taxon>Handroanthus</taxon>
    </lineage>
</organism>
<reference evidence="2" key="1">
    <citation type="journal article" date="2018" name="Gigascience">
        <title>Genome assembly of the Pink Ipe (Handroanthus impetiginosus, Bignoniaceae), a highly valued, ecologically keystone Neotropical timber forest tree.</title>
        <authorList>
            <person name="Silva-Junior O.B."/>
            <person name="Grattapaglia D."/>
            <person name="Novaes E."/>
            <person name="Collevatti R.G."/>
        </authorList>
    </citation>
    <scope>NUCLEOTIDE SEQUENCE [LARGE SCALE GENOMIC DNA]</scope>
    <source>
        <strain evidence="2">cv. UFG-1</strain>
    </source>
</reference>
<name>A0A2G9I648_9LAMI</name>
<dbReference type="EMBL" id="NKXS01000287">
    <property type="protein sequence ID" value="PIN25226.1"/>
    <property type="molecule type" value="Genomic_DNA"/>
</dbReference>
<protein>
    <submittedName>
        <fullName evidence="1">Mitogen-activated protein kinase kinase kinase</fullName>
        <ecNumber evidence="1">2.7.11.25</ecNumber>
    </submittedName>
</protein>
<dbReference type="AlphaFoldDB" id="A0A2G9I648"/>
<dbReference type="InterPro" id="IPR011009">
    <property type="entry name" value="Kinase-like_dom_sf"/>
</dbReference>
<keyword evidence="1" id="KW-0808">Transferase</keyword>
<dbReference type="InterPro" id="IPR052751">
    <property type="entry name" value="Plant_MAPKKK"/>
</dbReference>
<accession>A0A2G9I648</accession>
<dbReference type="OrthoDB" id="1663867at2759"/>
<proteinExistence type="predicted"/>
<gene>
    <name evidence="1" type="ORF">CDL12_02032</name>
</gene>
<dbReference type="EC" id="2.7.11.25" evidence="1"/>
<evidence type="ECO:0000313" key="1">
    <source>
        <dbReference type="EMBL" id="PIN25226.1"/>
    </source>
</evidence>
<evidence type="ECO:0000313" key="2">
    <source>
        <dbReference type="Proteomes" id="UP000231279"/>
    </source>
</evidence>
<comment type="caution">
    <text evidence="1">The sequence shown here is derived from an EMBL/GenBank/DDBJ whole genome shotgun (WGS) entry which is preliminary data.</text>
</comment>
<sequence length="149" mass="16360">MAGLLMKIGVGEEVPETPGSLSAEGKDFLNKCFVKDPRNRWTAEMLLNHPFIIQEFEDYDIVALRDGQENTTSTSPRCPFDFPEWVSSVTSSITSLPSPEYTPESSSWLSGESSLISGSGSIAATERLSELVTGLSPDWPVSDDWVTIR</sequence>
<dbReference type="GO" id="GO:0004709">
    <property type="term" value="F:MAP kinase kinase kinase activity"/>
    <property type="evidence" value="ECO:0007669"/>
    <property type="project" value="UniProtKB-EC"/>
</dbReference>
<keyword evidence="1" id="KW-0418">Kinase</keyword>
<dbReference type="Proteomes" id="UP000231279">
    <property type="component" value="Unassembled WGS sequence"/>
</dbReference>
<dbReference type="Gene3D" id="1.10.510.10">
    <property type="entry name" value="Transferase(Phosphotransferase) domain 1"/>
    <property type="match status" value="1"/>
</dbReference>
<dbReference type="PANTHER" id="PTHR48011:SF18">
    <property type="entry name" value="MITOGEN-ACTIVATED PROTEIN KINASE KINASE KINASE 19-RELATED"/>
    <property type="match status" value="1"/>
</dbReference>
<dbReference type="SUPFAM" id="SSF56112">
    <property type="entry name" value="Protein kinase-like (PK-like)"/>
    <property type="match status" value="1"/>
</dbReference>
<dbReference type="PANTHER" id="PTHR48011">
    <property type="entry name" value="CCR4-NOT TRANSCRIPTIONAL COMPLEX SUBUNIT CAF120-RELATED"/>
    <property type="match status" value="1"/>
</dbReference>
<keyword evidence="2" id="KW-1185">Reference proteome</keyword>
<dbReference type="STRING" id="429701.A0A2G9I648"/>